<reference evidence="1 2" key="1">
    <citation type="submission" date="2024-10" db="EMBL/GenBank/DDBJ databases">
        <title>Updated reference genomes for cyclostephanoid diatoms.</title>
        <authorList>
            <person name="Roberts W.R."/>
            <person name="Alverson A.J."/>
        </authorList>
    </citation>
    <scope>NUCLEOTIDE SEQUENCE [LARGE SCALE GENOMIC DNA]</scope>
    <source>
        <strain evidence="1 2">AJA232-27</strain>
    </source>
</reference>
<keyword evidence="2" id="KW-1185">Reference proteome</keyword>
<gene>
    <name evidence="1" type="ORF">ACHAWU_001895</name>
</gene>
<dbReference type="Proteomes" id="UP001530293">
    <property type="component" value="Unassembled WGS sequence"/>
</dbReference>
<dbReference type="AlphaFoldDB" id="A0ABD3MWB6"/>
<protein>
    <submittedName>
        <fullName evidence="1">Uncharacterized protein</fullName>
    </submittedName>
</protein>
<comment type="caution">
    <text evidence="1">The sequence shown here is derived from an EMBL/GenBank/DDBJ whole genome shotgun (WGS) entry which is preliminary data.</text>
</comment>
<evidence type="ECO:0000313" key="1">
    <source>
        <dbReference type="EMBL" id="KAL3768205.1"/>
    </source>
</evidence>
<proteinExistence type="predicted"/>
<sequence>MLLGRSAQIGVVQQAFLHHELVRVHRRSGGNQENLTWQYYIPPELDCDGMSPASYRTQGIGDCLYQ</sequence>
<dbReference type="EMBL" id="JALLBG020000068">
    <property type="protein sequence ID" value="KAL3768205.1"/>
    <property type="molecule type" value="Genomic_DNA"/>
</dbReference>
<evidence type="ECO:0000313" key="2">
    <source>
        <dbReference type="Proteomes" id="UP001530293"/>
    </source>
</evidence>
<name>A0ABD3MWB6_9STRA</name>
<organism evidence="1 2">
    <name type="scientific">Discostella pseudostelligera</name>
    <dbReference type="NCBI Taxonomy" id="259834"/>
    <lineage>
        <taxon>Eukaryota</taxon>
        <taxon>Sar</taxon>
        <taxon>Stramenopiles</taxon>
        <taxon>Ochrophyta</taxon>
        <taxon>Bacillariophyta</taxon>
        <taxon>Coscinodiscophyceae</taxon>
        <taxon>Thalassiosirophycidae</taxon>
        <taxon>Stephanodiscales</taxon>
        <taxon>Stephanodiscaceae</taxon>
        <taxon>Discostella</taxon>
    </lineage>
</organism>
<accession>A0ABD3MWB6</accession>